<evidence type="ECO:0000313" key="3">
    <source>
        <dbReference type="Proteomes" id="UP000054166"/>
    </source>
</evidence>
<reference evidence="2 3" key="1">
    <citation type="submission" date="2014-04" db="EMBL/GenBank/DDBJ databases">
        <authorList>
            <consortium name="DOE Joint Genome Institute"/>
            <person name="Kuo A."/>
            <person name="Tarkka M."/>
            <person name="Buscot F."/>
            <person name="Kohler A."/>
            <person name="Nagy L.G."/>
            <person name="Floudas D."/>
            <person name="Copeland A."/>
            <person name="Barry K.W."/>
            <person name="Cichocki N."/>
            <person name="Veneault-Fourrey C."/>
            <person name="LaButti K."/>
            <person name="Lindquist E.A."/>
            <person name="Lipzen A."/>
            <person name="Lundell T."/>
            <person name="Morin E."/>
            <person name="Murat C."/>
            <person name="Sun H."/>
            <person name="Tunlid A."/>
            <person name="Henrissat B."/>
            <person name="Grigoriev I.V."/>
            <person name="Hibbett D.S."/>
            <person name="Martin F."/>
            <person name="Nordberg H.P."/>
            <person name="Cantor M.N."/>
            <person name="Hua S.X."/>
        </authorList>
    </citation>
    <scope>NUCLEOTIDE SEQUENCE [LARGE SCALE GENOMIC DNA]</scope>
    <source>
        <strain evidence="2 3">F 1598</strain>
    </source>
</reference>
<feature type="compositionally biased region" description="Basic and acidic residues" evidence="1">
    <location>
        <begin position="1"/>
        <end position="10"/>
    </location>
</feature>
<feature type="region of interest" description="Disordered" evidence="1">
    <location>
        <begin position="167"/>
        <end position="187"/>
    </location>
</feature>
<feature type="compositionally biased region" description="Polar residues" evidence="1">
    <location>
        <begin position="532"/>
        <end position="546"/>
    </location>
</feature>
<gene>
    <name evidence="2" type="ORF">PILCRDRAFT_378567</name>
</gene>
<dbReference type="EMBL" id="KN832986">
    <property type="protein sequence ID" value="KIM85024.1"/>
    <property type="molecule type" value="Genomic_DNA"/>
</dbReference>
<evidence type="ECO:0000313" key="2">
    <source>
        <dbReference type="EMBL" id="KIM85024.1"/>
    </source>
</evidence>
<accession>A0A0C3FZ50</accession>
<feature type="region of interest" description="Disordered" evidence="1">
    <location>
        <begin position="319"/>
        <end position="555"/>
    </location>
</feature>
<dbReference type="HOGENOM" id="CLU_401199_0_0_1"/>
<reference evidence="3" key="2">
    <citation type="submission" date="2015-01" db="EMBL/GenBank/DDBJ databases">
        <title>Evolutionary Origins and Diversification of the Mycorrhizal Mutualists.</title>
        <authorList>
            <consortium name="DOE Joint Genome Institute"/>
            <consortium name="Mycorrhizal Genomics Consortium"/>
            <person name="Kohler A."/>
            <person name="Kuo A."/>
            <person name="Nagy L.G."/>
            <person name="Floudas D."/>
            <person name="Copeland A."/>
            <person name="Barry K.W."/>
            <person name="Cichocki N."/>
            <person name="Veneault-Fourrey C."/>
            <person name="LaButti K."/>
            <person name="Lindquist E.A."/>
            <person name="Lipzen A."/>
            <person name="Lundell T."/>
            <person name="Morin E."/>
            <person name="Murat C."/>
            <person name="Riley R."/>
            <person name="Ohm R."/>
            <person name="Sun H."/>
            <person name="Tunlid A."/>
            <person name="Henrissat B."/>
            <person name="Grigoriev I.V."/>
            <person name="Hibbett D.S."/>
            <person name="Martin F."/>
        </authorList>
    </citation>
    <scope>NUCLEOTIDE SEQUENCE [LARGE SCALE GENOMIC DNA]</scope>
    <source>
        <strain evidence="3">F 1598</strain>
    </source>
</reference>
<feature type="region of interest" description="Disordered" evidence="1">
    <location>
        <begin position="243"/>
        <end position="296"/>
    </location>
</feature>
<dbReference type="Proteomes" id="UP000054166">
    <property type="component" value="Unassembled WGS sequence"/>
</dbReference>
<feature type="compositionally biased region" description="Polar residues" evidence="1">
    <location>
        <begin position="415"/>
        <end position="425"/>
    </location>
</feature>
<feature type="region of interest" description="Disordered" evidence="1">
    <location>
        <begin position="1"/>
        <end position="91"/>
    </location>
</feature>
<dbReference type="AlphaFoldDB" id="A0A0C3FZ50"/>
<protein>
    <submittedName>
        <fullName evidence="2">Uncharacterized protein</fullName>
    </submittedName>
</protein>
<name>A0A0C3FZ50_PILCF</name>
<feature type="region of interest" description="Disordered" evidence="1">
    <location>
        <begin position="606"/>
        <end position="653"/>
    </location>
</feature>
<dbReference type="OrthoDB" id="2804751at2759"/>
<organism evidence="2 3">
    <name type="scientific">Piloderma croceum (strain F 1598)</name>
    <dbReference type="NCBI Taxonomy" id="765440"/>
    <lineage>
        <taxon>Eukaryota</taxon>
        <taxon>Fungi</taxon>
        <taxon>Dikarya</taxon>
        <taxon>Basidiomycota</taxon>
        <taxon>Agaricomycotina</taxon>
        <taxon>Agaricomycetes</taxon>
        <taxon>Agaricomycetidae</taxon>
        <taxon>Atheliales</taxon>
        <taxon>Atheliaceae</taxon>
        <taxon>Piloderma</taxon>
    </lineage>
</organism>
<keyword evidence="3" id="KW-1185">Reference proteome</keyword>
<proteinExistence type="predicted"/>
<feature type="compositionally biased region" description="Basic and acidic residues" evidence="1">
    <location>
        <begin position="65"/>
        <end position="74"/>
    </location>
</feature>
<feature type="compositionally biased region" description="Basic and acidic residues" evidence="1">
    <location>
        <begin position="391"/>
        <end position="412"/>
    </location>
</feature>
<dbReference type="STRING" id="765440.A0A0C3FZ50"/>
<sequence length="686" mass="72919">MSAEGHDSEHVATISDILQPITSVEPTNGGLNVKDASGHHGFDQKTAGHATEDDADDRAGGAASVDERSGRESPDTVYSDKTMEEQIQRPYEPIAKTLEADKENMSTDTVQEHSHIDLDVAYITEGTQHTTETEPAQPVQESSTLEDHGINTDAIVPVGTDGEAIPSPSPVPSDITSQTHPHVSEPETPATATQLSFMESQLVPVDPSCGEAESASFAPEVENPLPVVETSTAEPAAMDIQLHDTPSREERQAFETETTDVHRSDTRDPEDAQVELASTVTAPEIPVEKTEASPVAAVEEPVFPVESLMTVDATALAATLLEDDREPDVPQPELSTIPAETRVGQQSSADQAEATPEKAPSVKIEDASADSEVPAHESDSAAVHSIGSSAGREEPAADVLSVEKGEDVERPKSPWTPSYSVTTQGPGELNILKNVAESEERENIPLTKESTPEIVVGGVDTVDTAEPAKESGNALDSQAGADAQRHDAEVSTQVDGSTQEDHTTKPQSLAIDVSTSSLQSEEPTEERPKSPWTPSYSVITQGSSPHESAELDQLDQLSPSVIRAVEHPRQGVIDEAVATGLSEPVGVEVSEEADYHIHDITNIQRASMPATDSGSDEASPDAPAADGETSVPQDVEPVLAASCPPKKDTAPQASCNMVHEYRSRYLTLLSVSRAPDIKHFIFKVGR</sequence>
<feature type="compositionally biased region" description="Basic and acidic residues" evidence="1">
    <location>
        <begin position="243"/>
        <end position="270"/>
    </location>
</feature>
<evidence type="ECO:0000256" key="1">
    <source>
        <dbReference type="SAM" id="MobiDB-lite"/>
    </source>
</evidence>
<dbReference type="InParanoid" id="A0A0C3FZ50"/>
<feature type="region of interest" description="Disordered" evidence="1">
    <location>
        <begin position="206"/>
        <end position="225"/>
    </location>
</feature>
<feature type="compositionally biased region" description="Polar residues" evidence="1">
    <location>
        <begin position="20"/>
        <end position="30"/>
    </location>
</feature>